<organism evidence="2 3">
    <name type="scientific">Nonomuraea maheshkhaliensis</name>
    <dbReference type="NCBI Taxonomy" id="419590"/>
    <lineage>
        <taxon>Bacteria</taxon>
        <taxon>Bacillati</taxon>
        <taxon>Actinomycetota</taxon>
        <taxon>Actinomycetes</taxon>
        <taxon>Streptosporangiales</taxon>
        <taxon>Streptosporangiaceae</taxon>
        <taxon>Nonomuraea</taxon>
    </lineage>
</organism>
<dbReference type="PANTHER" id="PTHR11695:SF294">
    <property type="entry name" value="RETICULON-4-INTERACTING PROTEIN 1, MITOCHONDRIAL"/>
    <property type="match status" value="1"/>
</dbReference>
<sequence length="575" mass="60217">MGRILVTGATGKVGRSAVALLRRAGADVVTASGATGDLRDPGTLPLDGVSAVQLVWPFATAEGAREVIEAITRRAGRVVYLSSAARREHEREIERLIAETADEWTFLRPHAFAANTLRWARRIRAGAVHGAYGAAAMPPVHERDVAAVAVRALLDEGHHGAAYDLTGPETISQADQVRIISEVTGIPARWVEVSPDHARATLEADGLPPEAVEEVLRAQADLVPPPTPATSALAEALRTQAESAHRPVPVTSVVEEVAKRTATPFRQWVEEHVEDFRVPVAAPTMPAARMHGFGDASVIHLDTVRTPEPGPGQVLLEVAATSFNPSEIGLRSGLLPEVFRVEPPHTLGWDVSGTVAKIGAGVTGLAPGDRVYGMTGGAAAGYAVVPADALVRAPRRLPLADAAAVPVAGLTAWQAVHEHARVTPGQRVLVNGAGGGVGLLAVQLAELAGAHVTATASPRSTEAVRRLGADEVVDYTAAPLPRDMDVLLNLIPLADESAAELAGLARVTVSIATPIEGGAHFVMRADPGQLARLAELIDAGELTVEVAETHPLSELARIHRRAEAGDLRGKVILVP</sequence>
<dbReference type="Gene3D" id="3.90.25.10">
    <property type="entry name" value="UDP-galactose 4-epimerase, domain 1"/>
    <property type="match status" value="1"/>
</dbReference>
<dbReference type="Pfam" id="PF13602">
    <property type="entry name" value="ADH_zinc_N_2"/>
    <property type="match status" value="1"/>
</dbReference>
<dbReference type="InterPro" id="IPR011032">
    <property type="entry name" value="GroES-like_sf"/>
</dbReference>
<evidence type="ECO:0000313" key="2">
    <source>
        <dbReference type="EMBL" id="GAA1619803.1"/>
    </source>
</evidence>
<dbReference type="InterPro" id="IPR050700">
    <property type="entry name" value="YIM1/Zinc_Alcohol_DH_Fams"/>
</dbReference>
<dbReference type="EMBL" id="BAAAMU010000007">
    <property type="protein sequence ID" value="GAA1619803.1"/>
    <property type="molecule type" value="Genomic_DNA"/>
</dbReference>
<feature type="domain" description="Enoyl reductase (ER)" evidence="1">
    <location>
        <begin position="294"/>
        <end position="573"/>
    </location>
</feature>
<dbReference type="InterPro" id="IPR036291">
    <property type="entry name" value="NAD(P)-bd_dom_sf"/>
</dbReference>
<dbReference type="Proteomes" id="UP001500064">
    <property type="component" value="Unassembled WGS sequence"/>
</dbReference>
<evidence type="ECO:0000313" key="3">
    <source>
        <dbReference type="Proteomes" id="UP001500064"/>
    </source>
</evidence>
<dbReference type="SUPFAM" id="SSF51735">
    <property type="entry name" value="NAD(P)-binding Rossmann-fold domains"/>
    <property type="match status" value="2"/>
</dbReference>
<dbReference type="Pfam" id="PF08240">
    <property type="entry name" value="ADH_N"/>
    <property type="match status" value="1"/>
</dbReference>
<comment type="caution">
    <text evidence="2">The sequence shown here is derived from an EMBL/GenBank/DDBJ whole genome shotgun (WGS) entry which is preliminary data.</text>
</comment>
<dbReference type="InterPro" id="IPR013154">
    <property type="entry name" value="ADH-like_N"/>
</dbReference>
<dbReference type="Gene3D" id="3.90.180.10">
    <property type="entry name" value="Medium-chain alcohol dehydrogenases, catalytic domain"/>
    <property type="match status" value="1"/>
</dbReference>
<name>A0ABN2EW13_9ACTN</name>
<reference evidence="2 3" key="1">
    <citation type="journal article" date="2019" name="Int. J. Syst. Evol. Microbiol.">
        <title>The Global Catalogue of Microorganisms (GCM) 10K type strain sequencing project: providing services to taxonomists for standard genome sequencing and annotation.</title>
        <authorList>
            <consortium name="The Broad Institute Genomics Platform"/>
            <consortium name="The Broad Institute Genome Sequencing Center for Infectious Disease"/>
            <person name="Wu L."/>
            <person name="Ma J."/>
        </authorList>
    </citation>
    <scope>NUCLEOTIDE SEQUENCE [LARGE SCALE GENOMIC DNA]</scope>
    <source>
        <strain evidence="2 3">JCM 13929</strain>
    </source>
</reference>
<evidence type="ECO:0000259" key="1">
    <source>
        <dbReference type="SMART" id="SM00829"/>
    </source>
</evidence>
<dbReference type="CDD" id="cd05289">
    <property type="entry name" value="MDR_like_2"/>
    <property type="match status" value="1"/>
</dbReference>
<dbReference type="PANTHER" id="PTHR11695">
    <property type="entry name" value="ALCOHOL DEHYDROGENASE RELATED"/>
    <property type="match status" value="1"/>
</dbReference>
<dbReference type="SUPFAM" id="SSF50129">
    <property type="entry name" value="GroES-like"/>
    <property type="match status" value="1"/>
</dbReference>
<dbReference type="SMART" id="SM00829">
    <property type="entry name" value="PKS_ER"/>
    <property type="match status" value="1"/>
</dbReference>
<proteinExistence type="predicted"/>
<accession>A0ABN2EW13</accession>
<dbReference type="InterPro" id="IPR020843">
    <property type="entry name" value="ER"/>
</dbReference>
<gene>
    <name evidence="2" type="ORF">GCM10009733_015290</name>
</gene>
<dbReference type="RefSeq" id="WP_346102573.1">
    <property type="nucleotide sequence ID" value="NZ_BAAAMU010000007.1"/>
</dbReference>
<dbReference type="Gene3D" id="3.40.50.720">
    <property type="entry name" value="NAD(P)-binding Rossmann-like Domain"/>
    <property type="match status" value="2"/>
</dbReference>
<keyword evidence="3" id="KW-1185">Reference proteome</keyword>
<protein>
    <recommendedName>
        <fullName evidence="1">Enoyl reductase (ER) domain-containing protein</fullName>
    </recommendedName>
</protein>